<dbReference type="InterPro" id="IPR056436">
    <property type="entry name" value="Znf-C2H2_ZIC1-5/GLI1-3-like"/>
</dbReference>
<reference evidence="17 18" key="1">
    <citation type="journal article" date="2021" name="Elife">
        <title>Chloroplast acquisition without the gene transfer in kleptoplastic sea slugs, Plakobranchus ocellatus.</title>
        <authorList>
            <person name="Maeda T."/>
            <person name="Takahashi S."/>
            <person name="Yoshida T."/>
            <person name="Shimamura S."/>
            <person name="Takaki Y."/>
            <person name="Nagai Y."/>
            <person name="Toyoda A."/>
            <person name="Suzuki Y."/>
            <person name="Arimoto A."/>
            <person name="Ishii H."/>
            <person name="Satoh N."/>
            <person name="Nishiyama T."/>
            <person name="Hasebe M."/>
            <person name="Maruyama T."/>
            <person name="Minagawa J."/>
            <person name="Obokata J."/>
            <person name="Shigenobu S."/>
        </authorList>
    </citation>
    <scope>NUCLEOTIDE SEQUENCE [LARGE SCALE GENOMIC DNA]</scope>
</reference>
<dbReference type="PROSITE" id="PS00028">
    <property type="entry name" value="ZINC_FINGER_C2H2_1"/>
    <property type="match status" value="4"/>
</dbReference>
<evidence type="ECO:0000256" key="6">
    <source>
        <dbReference type="ARBA" id="ARBA00022737"/>
    </source>
</evidence>
<evidence type="ECO:0000256" key="10">
    <source>
        <dbReference type="ARBA" id="ARBA00023125"/>
    </source>
</evidence>
<keyword evidence="6" id="KW-0677">Repeat</keyword>
<dbReference type="GO" id="GO:0005634">
    <property type="term" value="C:nucleus"/>
    <property type="evidence" value="ECO:0007669"/>
    <property type="project" value="UniProtKB-SubCell"/>
</dbReference>
<feature type="domain" description="C2H2-type" evidence="16">
    <location>
        <begin position="247"/>
        <end position="276"/>
    </location>
</feature>
<keyword evidence="3" id="KW-0217">Developmental protein</keyword>
<evidence type="ECO:0000259" key="16">
    <source>
        <dbReference type="PROSITE" id="PS50157"/>
    </source>
</evidence>
<feature type="region of interest" description="Disordered" evidence="15">
    <location>
        <begin position="510"/>
        <end position="529"/>
    </location>
</feature>
<dbReference type="AlphaFoldDB" id="A0AAV4F2T8"/>
<keyword evidence="11" id="KW-0010">Activator</keyword>
<comment type="subcellular location">
    <subcellularLocation>
        <location evidence="1">Nucleus</location>
    </subcellularLocation>
</comment>
<dbReference type="SMART" id="SM00355">
    <property type="entry name" value="ZnF_C2H2"/>
    <property type="match status" value="5"/>
</dbReference>
<dbReference type="FunFam" id="3.30.160.60:FF:000125">
    <property type="entry name" value="Putative zinc finger protein 143"/>
    <property type="match status" value="1"/>
</dbReference>
<dbReference type="FunFam" id="3.30.160.60:FF:000357">
    <property type="entry name" value="GLIS family zinc finger 2"/>
    <property type="match status" value="1"/>
</dbReference>
<comment type="caution">
    <text evidence="17">The sequence shown here is derived from an EMBL/GenBank/DDBJ whole genome shotgun (WGS) entry which is preliminary data.</text>
</comment>
<keyword evidence="12" id="KW-0804">Transcription</keyword>
<dbReference type="GO" id="GO:0008270">
    <property type="term" value="F:zinc ion binding"/>
    <property type="evidence" value="ECO:0007669"/>
    <property type="project" value="UniProtKB-KW"/>
</dbReference>
<keyword evidence="5" id="KW-0479">Metal-binding</keyword>
<evidence type="ECO:0000256" key="4">
    <source>
        <dbReference type="ARBA" id="ARBA00022491"/>
    </source>
</evidence>
<evidence type="ECO:0000256" key="7">
    <source>
        <dbReference type="ARBA" id="ARBA00022771"/>
    </source>
</evidence>
<accession>A0AAV4F2T8</accession>
<evidence type="ECO:0000256" key="13">
    <source>
        <dbReference type="ARBA" id="ARBA00023242"/>
    </source>
</evidence>
<evidence type="ECO:0000313" key="17">
    <source>
        <dbReference type="EMBL" id="GFR67673.1"/>
    </source>
</evidence>
<feature type="compositionally biased region" description="Low complexity" evidence="15">
    <location>
        <begin position="28"/>
        <end position="45"/>
    </location>
</feature>
<keyword evidence="4" id="KW-0678">Repressor</keyword>
<gene>
    <name evidence="17" type="ORF">ElyMa_000256400</name>
</gene>
<dbReference type="InterPro" id="IPR048420">
    <property type="entry name" value="Zap1-like_Znf1"/>
</dbReference>
<sequence length="829" mass="91884">MSPSANYPVAGPQYHTHHSHLHPHHYHYSLTTEEQKQQQQQQQQQPRERENYNIYSKTSVLQPHQCESAGYLSPDTRSSYSPQMTFSPGPDHSLSPHSLGGDERSRLLSDSSLYGRSPSLPKSPFSTSESDRGESPEPQEENLKSNIPVSLACRWKHCSRKFSSQKELAAHVNDDHVRIERPDTDFQCRWKGCPRQGRGFNARYKMLIHIRTHTNEKPHKCGVCGKCFSRLENLKIHTRSHTGEKPYVCTFSGCGKAYSNSSDRFKHVRTHQEEKPYKCKMPGCRKQYTDPSSLRKHVRTHRHHLGTEEAAEYLYSGSASHAEEEYANEDVKPCLSPLTPTRNKSYLPSEMSNELLCEVRDGSCSPDYLNRPKNSDVCRSLNVKSPGSSSSRRVPSVSECRSDIEEDCGNGWEAADCIQVKMSDKTAFDNRHHCGAPNKIGPAHSFNIPRIVINNDCLSTDASGDSINEQAFQENKSSSLNGATSEPSHCKITDAEKIVLENGESCTSSYHNADSHTASLSSTKKETTGLSSVKRSLSFQDLPKAPHKGHWKKLCIMKSESEEQRESGLEKTKADVKSSPLHSAGIANVPQSNEILSPSRIPHHSCPLNNDAINFDGSASPKSPYFAKANQYSASPNIEQTCPSGHPHDKDSYNAGIFTKGRPSAFTTVLAGTQSHLVIPSPVQSSSPSLPIVPSPSSIPSPSMPSSPAEFYSFPTYRQMHPISPSFSPCSMLPQPDPRQYAACLQHDNFSLSSHHSAILCGREDIVRRSFPFGSALGDIPAHTSGFSVSSGGASLGFLYHDVAIDLSHYRNYCELGVYNLPYPRVTTR</sequence>
<dbReference type="PANTHER" id="PTHR45718:SF8">
    <property type="entry name" value="GLIS FAMILY ZINC FINGER 2"/>
    <property type="match status" value="1"/>
</dbReference>
<dbReference type="GO" id="GO:0000978">
    <property type="term" value="F:RNA polymerase II cis-regulatory region sequence-specific DNA binding"/>
    <property type="evidence" value="ECO:0007669"/>
    <property type="project" value="TreeGrafter"/>
</dbReference>
<feature type="region of interest" description="Disordered" evidence="15">
    <location>
        <begin position="681"/>
        <end position="701"/>
    </location>
</feature>
<evidence type="ECO:0000256" key="2">
    <source>
        <dbReference type="ARBA" id="ARBA00010831"/>
    </source>
</evidence>
<dbReference type="InterPro" id="IPR013087">
    <property type="entry name" value="Znf_C2H2_type"/>
</dbReference>
<feature type="compositionally biased region" description="Low complexity" evidence="15">
    <location>
        <begin position="108"/>
        <end position="117"/>
    </location>
</feature>
<feature type="domain" description="C2H2-type" evidence="16">
    <location>
        <begin position="219"/>
        <end position="246"/>
    </location>
</feature>
<evidence type="ECO:0000256" key="3">
    <source>
        <dbReference type="ARBA" id="ARBA00022473"/>
    </source>
</evidence>
<feature type="region of interest" description="Disordered" evidence="15">
    <location>
        <begin position="1"/>
        <end position="143"/>
    </location>
</feature>
<proteinExistence type="inferred from homology"/>
<evidence type="ECO:0000256" key="8">
    <source>
        <dbReference type="ARBA" id="ARBA00022833"/>
    </source>
</evidence>
<dbReference type="PANTHER" id="PTHR45718">
    <property type="entry name" value="TRANSCRIPTIONAL ACTIVATOR CUBITUS INTERRUPTUS"/>
    <property type="match status" value="1"/>
</dbReference>
<evidence type="ECO:0000256" key="14">
    <source>
        <dbReference type="PROSITE-ProRule" id="PRU00042"/>
    </source>
</evidence>
<feature type="compositionally biased region" description="Polar residues" evidence="15">
    <location>
        <begin position="75"/>
        <end position="86"/>
    </location>
</feature>
<evidence type="ECO:0000256" key="5">
    <source>
        <dbReference type="ARBA" id="ARBA00022723"/>
    </source>
</evidence>
<keyword evidence="8" id="KW-0862">Zinc</keyword>
<feature type="compositionally biased region" description="Pro residues" evidence="15">
    <location>
        <begin position="691"/>
        <end position="701"/>
    </location>
</feature>
<evidence type="ECO:0000256" key="12">
    <source>
        <dbReference type="ARBA" id="ARBA00023163"/>
    </source>
</evidence>
<organism evidence="17 18">
    <name type="scientific">Elysia marginata</name>
    <dbReference type="NCBI Taxonomy" id="1093978"/>
    <lineage>
        <taxon>Eukaryota</taxon>
        <taxon>Metazoa</taxon>
        <taxon>Spiralia</taxon>
        <taxon>Lophotrochozoa</taxon>
        <taxon>Mollusca</taxon>
        <taxon>Gastropoda</taxon>
        <taxon>Heterobranchia</taxon>
        <taxon>Euthyneura</taxon>
        <taxon>Panpulmonata</taxon>
        <taxon>Sacoglossa</taxon>
        <taxon>Placobranchoidea</taxon>
        <taxon>Plakobranchidae</taxon>
        <taxon>Elysia</taxon>
    </lineage>
</organism>
<evidence type="ECO:0000256" key="1">
    <source>
        <dbReference type="ARBA" id="ARBA00004123"/>
    </source>
</evidence>
<keyword evidence="18" id="KW-1185">Reference proteome</keyword>
<evidence type="ECO:0000256" key="11">
    <source>
        <dbReference type="ARBA" id="ARBA00023159"/>
    </source>
</evidence>
<evidence type="ECO:0000313" key="18">
    <source>
        <dbReference type="Proteomes" id="UP000762676"/>
    </source>
</evidence>
<name>A0AAV4F2T8_9GAST</name>
<protein>
    <submittedName>
        <fullName evidence="17">Zinc finger protein GLIS2</fullName>
    </submittedName>
</protein>
<dbReference type="InterPro" id="IPR043359">
    <property type="entry name" value="GLI-like"/>
</dbReference>
<comment type="similarity">
    <text evidence="2">Belongs to the GLI C2H2-type zinc-finger protein family.</text>
</comment>
<dbReference type="FunFam" id="3.30.160.60:FF:000359">
    <property type="entry name" value="GLIS family zinc finger 2"/>
    <property type="match status" value="1"/>
</dbReference>
<dbReference type="EMBL" id="BMAT01000528">
    <property type="protein sequence ID" value="GFR67673.1"/>
    <property type="molecule type" value="Genomic_DNA"/>
</dbReference>
<feature type="compositionally biased region" description="Polar residues" evidence="15">
    <location>
        <begin position="53"/>
        <end position="62"/>
    </location>
</feature>
<evidence type="ECO:0000256" key="9">
    <source>
        <dbReference type="ARBA" id="ARBA00023015"/>
    </source>
</evidence>
<dbReference type="Pfam" id="PF23561">
    <property type="entry name" value="zf-C2H2_15"/>
    <property type="match status" value="1"/>
</dbReference>
<dbReference type="FunFam" id="3.30.160.60:FF:000532">
    <property type="entry name" value="GLIS family zinc finger 2"/>
    <property type="match status" value="1"/>
</dbReference>
<keyword evidence="9" id="KW-0805">Transcription regulation</keyword>
<feature type="domain" description="C2H2-type" evidence="16">
    <location>
        <begin position="186"/>
        <end position="218"/>
    </location>
</feature>
<dbReference type="PROSITE" id="PS50157">
    <property type="entry name" value="ZINC_FINGER_C2H2_2"/>
    <property type="match status" value="4"/>
</dbReference>
<keyword evidence="13" id="KW-0539">Nucleus</keyword>
<dbReference type="Pfam" id="PF21816">
    <property type="entry name" value="Zap1_zf1"/>
    <property type="match status" value="1"/>
</dbReference>
<dbReference type="FunFam" id="3.30.160.60:FF:000310">
    <property type="entry name" value="GLIS family zinc finger 2"/>
    <property type="match status" value="1"/>
</dbReference>
<dbReference type="Pfam" id="PF00096">
    <property type="entry name" value="zf-C2H2"/>
    <property type="match status" value="3"/>
</dbReference>
<keyword evidence="7 14" id="KW-0863">Zinc-finger</keyword>
<keyword evidence="10" id="KW-0238">DNA-binding</keyword>
<dbReference type="InterPro" id="IPR036236">
    <property type="entry name" value="Znf_C2H2_sf"/>
</dbReference>
<dbReference type="SUPFAM" id="SSF57667">
    <property type="entry name" value="beta-beta-alpha zinc fingers"/>
    <property type="match status" value="3"/>
</dbReference>
<dbReference type="Gene3D" id="3.30.160.60">
    <property type="entry name" value="Classic Zinc Finger"/>
    <property type="match status" value="5"/>
</dbReference>
<dbReference type="GO" id="GO:0000981">
    <property type="term" value="F:DNA-binding transcription factor activity, RNA polymerase II-specific"/>
    <property type="evidence" value="ECO:0007669"/>
    <property type="project" value="TreeGrafter"/>
</dbReference>
<feature type="domain" description="C2H2-type" evidence="16">
    <location>
        <begin position="277"/>
        <end position="309"/>
    </location>
</feature>
<dbReference type="Proteomes" id="UP000762676">
    <property type="component" value="Unassembled WGS sequence"/>
</dbReference>
<feature type="compositionally biased region" description="Basic residues" evidence="15">
    <location>
        <begin position="15"/>
        <end position="27"/>
    </location>
</feature>
<feature type="compositionally biased region" description="Low complexity" evidence="15">
    <location>
        <begin position="681"/>
        <end position="690"/>
    </location>
</feature>
<evidence type="ECO:0000256" key="15">
    <source>
        <dbReference type="SAM" id="MobiDB-lite"/>
    </source>
</evidence>